<evidence type="ECO:0000313" key="3">
    <source>
        <dbReference type="Proteomes" id="UP000221860"/>
    </source>
</evidence>
<proteinExistence type="predicted"/>
<dbReference type="EMBL" id="NQWH01000012">
    <property type="protein sequence ID" value="PHP27706.1"/>
    <property type="molecule type" value="Genomic_DNA"/>
</dbReference>
<evidence type="ECO:0000313" key="2">
    <source>
        <dbReference type="EMBL" id="PHP27706.1"/>
    </source>
</evidence>
<reference evidence="2 3" key="1">
    <citation type="submission" date="2017-08" db="EMBL/GenBank/DDBJ databases">
        <title>Draft Genome Sequence of Loktanella cinnabarina Strain XM1, Isolated from Coastal Surface Water.</title>
        <authorList>
            <person name="Ma R."/>
            <person name="Wang J."/>
            <person name="Wang Q."/>
            <person name="Ma Z."/>
            <person name="Li J."/>
            <person name="Chen L."/>
        </authorList>
    </citation>
    <scope>NUCLEOTIDE SEQUENCE [LARGE SCALE GENOMIC DNA]</scope>
    <source>
        <strain evidence="2 3">XM1</strain>
    </source>
</reference>
<name>A0A2G1MG51_9RHOB</name>
<protein>
    <submittedName>
        <fullName evidence="2">Uncharacterized protein</fullName>
    </submittedName>
</protein>
<dbReference type="OrthoDB" id="9800877at2"/>
<comment type="caution">
    <text evidence="2">The sequence shown here is derived from an EMBL/GenBank/DDBJ whole genome shotgun (WGS) entry which is preliminary data.</text>
</comment>
<sequence>MPGRASASFTNGAPTAAASSARPPAGHTFHDIWKATKSGIAREALDRSGKPCDIERELAGQPADLLDRLHGHEIDRPGELLAWNRAPDA</sequence>
<evidence type="ECO:0000256" key="1">
    <source>
        <dbReference type="SAM" id="MobiDB-lite"/>
    </source>
</evidence>
<gene>
    <name evidence="2" type="ORF">CJ301_09940</name>
</gene>
<organism evidence="2 3">
    <name type="scientific">Limimaricola cinnabarinus</name>
    <dbReference type="NCBI Taxonomy" id="1125964"/>
    <lineage>
        <taxon>Bacteria</taxon>
        <taxon>Pseudomonadati</taxon>
        <taxon>Pseudomonadota</taxon>
        <taxon>Alphaproteobacteria</taxon>
        <taxon>Rhodobacterales</taxon>
        <taxon>Paracoccaceae</taxon>
        <taxon>Limimaricola</taxon>
    </lineage>
</organism>
<accession>A0A2G1MG51</accession>
<dbReference type="AlphaFoldDB" id="A0A2G1MG51"/>
<dbReference type="Proteomes" id="UP000221860">
    <property type="component" value="Unassembled WGS sequence"/>
</dbReference>
<feature type="compositionally biased region" description="Low complexity" evidence="1">
    <location>
        <begin position="13"/>
        <end position="25"/>
    </location>
</feature>
<feature type="region of interest" description="Disordered" evidence="1">
    <location>
        <begin position="1"/>
        <end position="28"/>
    </location>
</feature>
<keyword evidence="3" id="KW-1185">Reference proteome</keyword>